<name>A0A317ZR83_9MICO</name>
<organism evidence="1 2">
    <name type="scientific">Cryobacterium arcticum</name>
    <dbReference type="NCBI Taxonomy" id="670052"/>
    <lineage>
        <taxon>Bacteria</taxon>
        <taxon>Bacillati</taxon>
        <taxon>Actinomycetota</taxon>
        <taxon>Actinomycetes</taxon>
        <taxon>Micrococcales</taxon>
        <taxon>Microbacteriaceae</taxon>
        <taxon>Cryobacterium</taxon>
    </lineage>
</organism>
<reference evidence="1 2" key="1">
    <citation type="submission" date="2018-05" db="EMBL/GenBank/DDBJ databases">
        <title>Genetic diversity of glacier-inhabiting Cryobacterium bacteria in China and description of Cryobacterium mengkeensis sp. nov. and Arthrobacter glacialis sp. nov.</title>
        <authorList>
            <person name="Liu Q."/>
            <person name="Xin Y.-H."/>
        </authorList>
    </citation>
    <scope>NUCLEOTIDE SEQUENCE [LARGE SCALE GENOMIC DNA]</scope>
    <source>
        <strain evidence="1 2">SK-1</strain>
    </source>
</reference>
<dbReference type="InterPro" id="IPR034660">
    <property type="entry name" value="DinB/YfiT-like"/>
</dbReference>
<evidence type="ECO:0000313" key="2">
    <source>
        <dbReference type="Proteomes" id="UP000246722"/>
    </source>
</evidence>
<dbReference type="Gene3D" id="1.20.120.450">
    <property type="entry name" value="dinb family like domain"/>
    <property type="match status" value="1"/>
</dbReference>
<dbReference type="SUPFAM" id="SSF109854">
    <property type="entry name" value="DinB/YfiT-like putative metalloenzymes"/>
    <property type="match status" value="1"/>
</dbReference>
<dbReference type="AlphaFoldDB" id="A0A317ZR83"/>
<evidence type="ECO:0000313" key="1">
    <source>
        <dbReference type="EMBL" id="PXA67264.1"/>
    </source>
</evidence>
<dbReference type="EMBL" id="QHLY01000012">
    <property type="protein sequence ID" value="PXA67264.1"/>
    <property type="molecule type" value="Genomic_DNA"/>
</dbReference>
<dbReference type="InterPro" id="IPR007061">
    <property type="entry name" value="MST-like"/>
</dbReference>
<dbReference type="RefSeq" id="WP_110126949.1">
    <property type="nucleotide sequence ID" value="NZ_QHLY01000012.1"/>
</dbReference>
<gene>
    <name evidence="1" type="ORF">CTB96_10950</name>
</gene>
<proteinExistence type="predicted"/>
<comment type="caution">
    <text evidence="1">The sequence shown here is derived from an EMBL/GenBank/DDBJ whole genome shotgun (WGS) entry which is preliminary data.</text>
</comment>
<protein>
    <recommendedName>
        <fullName evidence="3">DinB family protein</fullName>
    </recommendedName>
</protein>
<sequence>MTDSDKTADLLRYLQSARSALVWKLEGLSEYDLRRPLVPTGTNLLGLVKHMAGVEAGYLGATFGRPFPEELPWMDEDAEPNADMWATAEESSTEIVDLYRRVWAHSQVTLETVPLDGIGRVAWWSPDRNTVTLHLILLHLISETHRHAGHADILRELIDGAVGLRQDNDNLPPATAEWWAGYRDRVEQVARDA</sequence>
<dbReference type="Proteomes" id="UP000246722">
    <property type="component" value="Unassembled WGS sequence"/>
</dbReference>
<dbReference type="Pfam" id="PF04978">
    <property type="entry name" value="MST"/>
    <property type="match status" value="1"/>
</dbReference>
<dbReference type="OrthoDB" id="4548523at2"/>
<keyword evidence="2" id="KW-1185">Reference proteome</keyword>
<accession>A0A317ZR83</accession>
<evidence type="ECO:0008006" key="3">
    <source>
        <dbReference type="Google" id="ProtNLM"/>
    </source>
</evidence>